<dbReference type="EC" id="2.3.1.225" evidence="11"/>
<feature type="compositionally biased region" description="Low complexity" evidence="12">
    <location>
        <begin position="150"/>
        <end position="160"/>
    </location>
</feature>
<dbReference type="Pfam" id="PF01529">
    <property type="entry name" value="DHHC"/>
    <property type="match status" value="1"/>
</dbReference>
<evidence type="ECO:0000256" key="6">
    <source>
        <dbReference type="ARBA" id="ARBA00023139"/>
    </source>
</evidence>
<dbReference type="AlphaFoldDB" id="A0A9P6ITU1"/>
<evidence type="ECO:0000256" key="9">
    <source>
        <dbReference type="ARBA" id="ARBA00023463"/>
    </source>
</evidence>
<proteinExistence type="inferred from homology"/>
<evidence type="ECO:0000313" key="14">
    <source>
        <dbReference type="EMBL" id="KAF9947004.1"/>
    </source>
</evidence>
<dbReference type="GO" id="GO:0005794">
    <property type="term" value="C:Golgi apparatus"/>
    <property type="evidence" value="ECO:0007669"/>
    <property type="project" value="TreeGrafter"/>
</dbReference>
<feature type="domain" description="Palmitoyltransferase DHHC" evidence="13">
    <location>
        <begin position="294"/>
        <end position="405"/>
    </location>
</feature>
<comment type="similarity">
    <text evidence="9">Belongs to the DHHC palmitoyltransferase family. ERF2/ZDHHC9 subfamily.</text>
</comment>
<evidence type="ECO:0000256" key="10">
    <source>
        <dbReference type="ARBA" id="ARBA00048048"/>
    </source>
</evidence>
<keyword evidence="8 11" id="KW-0012">Acyltransferase</keyword>
<dbReference type="InterPro" id="IPR001594">
    <property type="entry name" value="Palmitoyltrfase_DHHC"/>
</dbReference>
<evidence type="ECO:0000256" key="7">
    <source>
        <dbReference type="ARBA" id="ARBA00023288"/>
    </source>
</evidence>
<keyword evidence="15" id="KW-1185">Reference proteome</keyword>
<dbReference type="PANTHER" id="PTHR22883">
    <property type="entry name" value="ZINC FINGER DHHC DOMAIN CONTAINING PROTEIN"/>
    <property type="match status" value="1"/>
</dbReference>
<evidence type="ECO:0000256" key="3">
    <source>
        <dbReference type="ARBA" id="ARBA00022692"/>
    </source>
</evidence>
<dbReference type="GO" id="GO:0019706">
    <property type="term" value="F:protein-cysteine S-palmitoyltransferase activity"/>
    <property type="evidence" value="ECO:0007669"/>
    <property type="project" value="UniProtKB-EC"/>
</dbReference>
<dbReference type="OrthoDB" id="9909019at2759"/>
<dbReference type="GO" id="GO:0006612">
    <property type="term" value="P:protein targeting to membrane"/>
    <property type="evidence" value="ECO:0007669"/>
    <property type="project" value="TreeGrafter"/>
</dbReference>
<feature type="transmembrane region" description="Helical" evidence="11">
    <location>
        <begin position="340"/>
        <end position="366"/>
    </location>
</feature>
<feature type="non-terminal residue" evidence="14">
    <location>
        <position position="1"/>
    </location>
</feature>
<dbReference type="EMBL" id="JAAAHW010007653">
    <property type="protein sequence ID" value="KAF9947004.1"/>
    <property type="molecule type" value="Genomic_DNA"/>
</dbReference>
<gene>
    <name evidence="14" type="primary">ZDHHC14</name>
    <name evidence="14" type="ORF">BGZ65_009218</name>
</gene>
<keyword evidence="6" id="KW-0564">Palmitate</keyword>
<feature type="compositionally biased region" description="Polar residues" evidence="12">
    <location>
        <begin position="1"/>
        <end position="28"/>
    </location>
</feature>
<evidence type="ECO:0000256" key="11">
    <source>
        <dbReference type="RuleBase" id="RU079119"/>
    </source>
</evidence>
<keyword evidence="2 11" id="KW-0808">Transferase</keyword>
<evidence type="ECO:0000256" key="12">
    <source>
        <dbReference type="SAM" id="MobiDB-lite"/>
    </source>
</evidence>
<accession>A0A9P6ITU1</accession>
<evidence type="ECO:0000256" key="4">
    <source>
        <dbReference type="ARBA" id="ARBA00022989"/>
    </source>
</evidence>
<comment type="caution">
    <text evidence="14">The sequence shown here is derived from an EMBL/GenBank/DDBJ whole genome shotgun (WGS) entry which is preliminary data.</text>
</comment>
<dbReference type="PANTHER" id="PTHR22883:SF43">
    <property type="entry name" value="PALMITOYLTRANSFERASE APP"/>
    <property type="match status" value="1"/>
</dbReference>
<evidence type="ECO:0000313" key="15">
    <source>
        <dbReference type="Proteomes" id="UP000749646"/>
    </source>
</evidence>
<sequence>MPSSMDGSLEQLRSNSPPISPVILTSLQPSISPEGSSYSSEMLPLSDFLSQSMDMDDIKSSNQSPDSPSSVVDAATSQTYHLFTPPSTLPPPVMLLSNQIGRVPITTASGEFSGFQQYIPPRDMKYGNHSRAPSQDHGIGSSYSHETQPTITGSGAITSGGHDDEDDYLNQGKRVRNYKVFPGRNIFLCRGRIMTSRDFPAFVMAVMLLLIPTGLFHAFTLGPAAPIIQAYLFIVSFSSMLKTSWTDPGVLPRDIDSDPPVDPPADIDINSASFYPPRSPPRLKEVQVGMYTVRLKYCDTCKIYRPPRCSHCRQCDNCVEDEDHHCIWLNNCIGRRNYRYFLIFVTTASVYALLTSALSLTHLLLLYRDQKNNTESAGGVSFQDDVLAKAPVSALVMIYALIMGLAV</sequence>
<evidence type="ECO:0000256" key="1">
    <source>
        <dbReference type="ARBA" id="ARBA00004127"/>
    </source>
</evidence>
<keyword evidence="5 11" id="KW-0472">Membrane</keyword>
<reference evidence="14" key="1">
    <citation type="journal article" date="2020" name="Fungal Divers.">
        <title>Resolving the Mortierellaceae phylogeny through synthesis of multi-gene phylogenetics and phylogenomics.</title>
        <authorList>
            <person name="Vandepol N."/>
            <person name="Liber J."/>
            <person name="Desiro A."/>
            <person name="Na H."/>
            <person name="Kennedy M."/>
            <person name="Barry K."/>
            <person name="Grigoriev I.V."/>
            <person name="Miller A.N."/>
            <person name="O'Donnell K."/>
            <person name="Stajich J.E."/>
            <person name="Bonito G."/>
        </authorList>
    </citation>
    <scope>NUCLEOTIDE SEQUENCE</scope>
    <source>
        <strain evidence="14">MES-2147</strain>
    </source>
</reference>
<feature type="region of interest" description="Disordered" evidence="12">
    <location>
        <begin position="1"/>
        <end position="41"/>
    </location>
</feature>
<evidence type="ECO:0000259" key="13">
    <source>
        <dbReference type="Pfam" id="PF01529"/>
    </source>
</evidence>
<dbReference type="PROSITE" id="PS50216">
    <property type="entry name" value="DHHC"/>
    <property type="match status" value="1"/>
</dbReference>
<name>A0A9P6ITU1_9FUNG</name>
<dbReference type="InterPro" id="IPR039859">
    <property type="entry name" value="PFA4/ZDH16/20/ERF2-like"/>
</dbReference>
<protein>
    <recommendedName>
        <fullName evidence="11">Palmitoyltransferase</fullName>
        <ecNumber evidence="11">2.3.1.225</ecNumber>
    </recommendedName>
</protein>
<organism evidence="14 15">
    <name type="scientific">Modicella reniformis</name>
    <dbReference type="NCBI Taxonomy" id="1440133"/>
    <lineage>
        <taxon>Eukaryota</taxon>
        <taxon>Fungi</taxon>
        <taxon>Fungi incertae sedis</taxon>
        <taxon>Mucoromycota</taxon>
        <taxon>Mortierellomycotina</taxon>
        <taxon>Mortierellomycetes</taxon>
        <taxon>Mortierellales</taxon>
        <taxon>Mortierellaceae</taxon>
        <taxon>Modicella</taxon>
    </lineage>
</organism>
<comment type="domain">
    <text evidence="11">The DHHC domain is required for palmitoyltransferase activity.</text>
</comment>
<feature type="transmembrane region" description="Helical" evidence="11">
    <location>
        <begin position="386"/>
        <end position="406"/>
    </location>
</feature>
<evidence type="ECO:0000256" key="5">
    <source>
        <dbReference type="ARBA" id="ARBA00023136"/>
    </source>
</evidence>
<dbReference type="GO" id="GO:0005783">
    <property type="term" value="C:endoplasmic reticulum"/>
    <property type="evidence" value="ECO:0007669"/>
    <property type="project" value="TreeGrafter"/>
</dbReference>
<feature type="compositionally biased region" description="Low complexity" evidence="12">
    <location>
        <begin position="29"/>
        <end position="41"/>
    </location>
</feature>
<feature type="transmembrane region" description="Helical" evidence="11">
    <location>
        <begin position="199"/>
        <end position="218"/>
    </location>
</feature>
<evidence type="ECO:0000256" key="8">
    <source>
        <dbReference type="ARBA" id="ARBA00023315"/>
    </source>
</evidence>
<evidence type="ECO:0000256" key="2">
    <source>
        <dbReference type="ARBA" id="ARBA00022679"/>
    </source>
</evidence>
<feature type="region of interest" description="Disordered" evidence="12">
    <location>
        <begin position="128"/>
        <end position="169"/>
    </location>
</feature>
<keyword evidence="3 11" id="KW-0812">Transmembrane</keyword>
<dbReference type="Proteomes" id="UP000749646">
    <property type="component" value="Unassembled WGS sequence"/>
</dbReference>
<keyword evidence="4 11" id="KW-1133">Transmembrane helix</keyword>
<comment type="subcellular location">
    <subcellularLocation>
        <location evidence="1">Endomembrane system</location>
        <topology evidence="1">Multi-pass membrane protein</topology>
    </subcellularLocation>
</comment>
<comment type="catalytic activity">
    <reaction evidence="10 11">
        <text>L-cysteinyl-[protein] + hexadecanoyl-CoA = S-hexadecanoyl-L-cysteinyl-[protein] + CoA</text>
        <dbReference type="Rhea" id="RHEA:36683"/>
        <dbReference type="Rhea" id="RHEA-COMP:10131"/>
        <dbReference type="Rhea" id="RHEA-COMP:11032"/>
        <dbReference type="ChEBI" id="CHEBI:29950"/>
        <dbReference type="ChEBI" id="CHEBI:57287"/>
        <dbReference type="ChEBI" id="CHEBI:57379"/>
        <dbReference type="ChEBI" id="CHEBI:74151"/>
        <dbReference type="EC" id="2.3.1.225"/>
    </reaction>
</comment>
<keyword evidence="7" id="KW-0449">Lipoprotein</keyword>